<sequence length="496" mass="55065">MVRLSTVACFICVTSSFYPALSKRQSKFGQRCRLSAREQHAFQPPKPTGVIPNSTTSTSAVDNIPTATTSSDDVQIPTPNLNPPPPPPPPSLPNVVYGSDKIRGVNLGGWLVLEPWVTPSIFDATGNENIVDEFTFGQLQDVGRAAEVLKQHWETWITEDDFVQIAAAGLNHVRIPIGYWSVPLTSADTAMSTSTEPYIPGAWPYLLRALTWARNHGISVIVDLHGAPGSQNGFDNSGQRTTNPTWAFSPDDITRTVDTLRFIAREIGDQVSVIEFLNEPAGFRGPEWVAATRDFFSRAYQAVREVAGDNVKVMISDAYVGVETWVGFLTPPSGQNTMMDVHDYQIFVDDVLSRSIDEHIAASCANIQAFRSYEASNLWTVVGEWSNALTDCTRWINGRGTGSRYDGSFSAGPGTVSQFHGTCIGKTGSWRYWTREYIEMLTRYWEAQTHVAETVQGWIFWTWKAEDADEWSYQKGLEGGWIPQDPTSRKYPNICG</sequence>
<evidence type="ECO:0000313" key="9">
    <source>
        <dbReference type="Proteomes" id="UP000284842"/>
    </source>
</evidence>
<evidence type="ECO:0000313" key="8">
    <source>
        <dbReference type="EMBL" id="PPQ76322.1"/>
    </source>
</evidence>
<keyword evidence="9" id="KW-1185">Reference proteome</keyword>
<dbReference type="AlphaFoldDB" id="A0A409WCR6"/>
<dbReference type="OrthoDB" id="62120at2759"/>
<evidence type="ECO:0000256" key="6">
    <source>
        <dbReference type="SAM" id="SignalP"/>
    </source>
</evidence>
<name>A0A409WCR6_9AGAR</name>
<dbReference type="PANTHER" id="PTHR31297:SF42">
    <property type="entry name" value="GLYCOSIDE HYDROLASE FAMILY 5 DOMAIN-CONTAINING PROTEIN"/>
    <property type="match status" value="1"/>
</dbReference>
<protein>
    <recommendedName>
        <fullName evidence="7">Glycoside hydrolase family 5 domain-containing protein</fullName>
    </recommendedName>
</protein>
<dbReference type="Proteomes" id="UP000284842">
    <property type="component" value="Unassembled WGS sequence"/>
</dbReference>
<dbReference type="GO" id="GO:0005576">
    <property type="term" value="C:extracellular region"/>
    <property type="evidence" value="ECO:0007669"/>
    <property type="project" value="TreeGrafter"/>
</dbReference>
<gene>
    <name evidence="8" type="ORF">CVT24_008381</name>
</gene>
<evidence type="ECO:0000256" key="1">
    <source>
        <dbReference type="ARBA" id="ARBA00005641"/>
    </source>
</evidence>
<reference evidence="8 9" key="1">
    <citation type="journal article" date="2018" name="Evol. Lett.">
        <title>Horizontal gene cluster transfer increased hallucinogenic mushroom diversity.</title>
        <authorList>
            <person name="Reynolds H.T."/>
            <person name="Vijayakumar V."/>
            <person name="Gluck-Thaler E."/>
            <person name="Korotkin H.B."/>
            <person name="Matheny P.B."/>
            <person name="Slot J.C."/>
        </authorList>
    </citation>
    <scope>NUCLEOTIDE SEQUENCE [LARGE SCALE GENOMIC DNA]</scope>
    <source>
        <strain evidence="8 9">2629</strain>
    </source>
</reference>
<evidence type="ECO:0000256" key="2">
    <source>
        <dbReference type="ARBA" id="ARBA00022801"/>
    </source>
</evidence>
<keyword evidence="6" id="KW-0732">Signal</keyword>
<keyword evidence="2 4" id="KW-0378">Hydrolase</keyword>
<keyword evidence="3 4" id="KW-0326">Glycosidase</keyword>
<dbReference type="InParanoid" id="A0A409WCR6"/>
<dbReference type="InterPro" id="IPR050386">
    <property type="entry name" value="Glycosyl_hydrolase_5"/>
</dbReference>
<dbReference type="EMBL" id="NHTK01005585">
    <property type="protein sequence ID" value="PPQ76322.1"/>
    <property type="molecule type" value="Genomic_DNA"/>
</dbReference>
<feature type="chain" id="PRO_5019443803" description="Glycoside hydrolase family 5 domain-containing protein" evidence="6">
    <location>
        <begin position="17"/>
        <end position="496"/>
    </location>
</feature>
<accession>A0A409WCR6</accession>
<dbReference type="SUPFAM" id="SSF51445">
    <property type="entry name" value="(Trans)glycosidases"/>
    <property type="match status" value="1"/>
</dbReference>
<dbReference type="PANTHER" id="PTHR31297">
    <property type="entry name" value="GLUCAN ENDO-1,6-BETA-GLUCOSIDASE B"/>
    <property type="match status" value="1"/>
</dbReference>
<feature type="region of interest" description="Disordered" evidence="5">
    <location>
        <begin position="38"/>
        <end position="92"/>
    </location>
</feature>
<comment type="similarity">
    <text evidence="1 4">Belongs to the glycosyl hydrolase 5 (cellulase A) family.</text>
</comment>
<proteinExistence type="inferred from homology"/>
<comment type="caution">
    <text evidence="8">The sequence shown here is derived from an EMBL/GenBank/DDBJ whole genome shotgun (WGS) entry which is preliminary data.</text>
</comment>
<dbReference type="GO" id="GO:0008422">
    <property type="term" value="F:beta-glucosidase activity"/>
    <property type="evidence" value="ECO:0007669"/>
    <property type="project" value="TreeGrafter"/>
</dbReference>
<dbReference type="GO" id="GO:0009251">
    <property type="term" value="P:glucan catabolic process"/>
    <property type="evidence" value="ECO:0007669"/>
    <property type="project" value="TreeGrafter"/>
</dbReference>
<dbReference type="GO" id="GO:0009986">
    <property type="term" value="C:cell surface"/>
    <property type="evidence" value="ECO:0007669"/>
    <property type="project" value="TreeGrafter"/>
</dbReference>
<dbReference type="InterPro" id="IPR001547">
    <property type="entry name" value="Glyco_hydro_5"/>
</dbReference>
<evidence type="ECO:0000256" key="3">
    <source>
        <dbReference type="ARBA" id="ARBA00023295"/>
    </source>
</evidence>
<feature type="compositionally biased region" description="Polar residues" evidence="5">
    <location>
        <begin position="51"/>
        <end position="73"/>
    </location>
</feature>
<dbReference type="Gene3D" id="3.20.20.80">
    <property type="entry name" value="Glycosidases"/>
    <property type="match status" value="1"/>
</dbReference>
<dbReference type="FunCoup" id="A0A409WCR6">
    <property type="interactions" value="29"/>
</dbReference>
<dbReference type="Pfam" id="PF00150">
    <property type="entry name" value="Cellulase"/>
    <property type="match status" value="1"/>
</dbReference>
<feature type="compositionally biased region" description="Pro residues" evidence="5">
    <location>
        <begin position="80"/>
        <end position="92"/>
    </location>
</feature>
<evidence type="ECO:0000256" key="4">
    <source>
        <dbReference type="RuleBase" id="RU361153"/>
    </source>
</evidence>
<organism evidence="8 9">
    <name type="scientific">Panaeolus cyanescens</name>
    <dbReference type="NCBI Taxonomy" id="181874"/>
    <lineage>
        <taxon>Eukaryota</taxon>
        <taxon>Fungi</taxon>
        <taxon>Dikarya</taxon>
        <taxon>Basidiomycota</taxon>
        <taxon>Agaricomycotina</taxon>
        <taxon>Agaricomycetes</taxon>
        <taxon>Agaricomycetidae</taxon>
        <taxon>Agaricales</taxon>
        <taxon>Agaricineae</taxon>
        <taxon>Galeropsidaceae</taxon>
        <taxon>Panaeolus</taxon>
    </lineage>
</organism>
<feature type="signal peptide" evidence="6">
    <location>
        <begin position="1"/>
        <end position="16"/>
    </location>
</feature>
<dbReference type="STRING" id="181874.A0A409WCR6"/>
<dbReference type="InterPro" id="IPR017853">
    <property type="entry name" value="GH"/>
</dbReference>
<feature type="domain" description="Glycoside hydrolase family 5" evidence="7">
    <location>
        <begin position="150"/>
        <end position="386"/>
    </location>
</feature>
<evidence type="ECO:0000256" key="5">
    <source>
        <dbReference type="SAM" id="MobiDB-lite"/>
    </source>
</evidence>
<evidence type="ECO:0000259" key="7">
    <source>
        <dbReference type="Pfam" id="PF00150"/>
    </source>
</evidence>